<dbReference type="EMBL" id="KE123907">
    <property type="protein sequence ID" value="EPB91595.1"/>
    <property type="molecule type" value="Genomic_DNA"/>
</dbReference>
<reference evidence="4" key="1">
    <citation type="submission" date="2013-05" db="EMBL/GenBank/DDBJ databases">
        <title>The Genome sequence of Mucor circinelloides f. circinelloides 1006PhL.</title>
        <authorList>
            <consortium name="The Broad Institute Genomics Platform"/>
            <person name="Cuomo C."/>
            <person name="Earl A."/>
            <person name="Findley K."/>
            <person name="Lee S.C."/>
            <person name="Walker B."/>
            <person name="Young S."/>
            <person name="Zeng Q."/>
            <person name="Gargeya S."/>
            <person name="Fitzgerald M."/>
            <person name="Haas B."/>
            <person name="Abouelleil A."/>
            <person name="Allen A.W."/>
            <person name="Alvarado L."/>
            <person name="Arachchi H.M."/>
            <person name="Berlin A.M."/>
            <person name="Chapman S.B."/>
            <person name="Gainer-Dewar J."/>
            <person name="Goldberg J."/>
            <person name="Griggs A."/>
            <person name="Gujja S."/>
            <person name="Hansen M."/>
            <person name="Howarth C."/>
            <person name="Imamovic A."/>
            <person name="Ireland A."/>
            <person name="Larimer J."/>
            <person name="McCowan C."/>
            <person name="Murphy C."/>
            <person name="Pearson M."/>
            <person name="Poon T.W."/>
            <person name="Priest M."/>
            <person name="Roberts A."/>
            <person name="Saif S."/>
            <person name="Shea T."/>
            <person name="Sisk P."/>
            <person name="Sykes S."/>
            <person name="Wortman J."/>
            <person name="Nusbaum C."/>
            <person name="Birren B."/>
        </authorList>
    </citation>
    <scope>NUCLEOTIDE SEQUENCE [LARGE SCALE GENOMIC DNA]</scope>
    <source>
        <strain evidence="4">1006PhL</strain>
    </source>
</reference>
<keyword evidence="4" id="KW-1185">Reference proteome</keyword>
<dbReference type="InterPro" id="IPR055699">
    <property type="entry name" value="DUF7275"/>
</dbReference>
<dbReference type="eggNOG" id="ENOG502SPPF">
    <property type="taxonomic scope" value="Eukaryota"/>
</dbReference>
<evidence type="ECO:0000313" key="3">
    <source>
        <dbReference type="EMBL" id="EPB91595.1"/>
    </source>
</evidence>
<protein>
    <recommendedName>
        <fullName evidence="2">DUF7275 domain-containing protein</fullName>
    </recommendedName>
</protein>
<dbReference type="OrthoDB" id="2339473at2759"/>
<organism evidence="3 4">
    <name type="scientific">Mucor circinelloides f. circinelloides (strain 1006PhL)</name>
    <name type="common">Mucormycosis agent</name>
    <name type="synonym">Calyptromyces circinelloides</name>
    <dbReference type="NCBI Taxonomy" id="1220926"/>
    <lineage>
        <taxon>Eukaryota</taxon>
        <taxon>Fungi</taxon>
        <taxon>Fungi incertae sedis</taxon>
        <taxon>Mucoromycota</taxon>
        <taxon>Mucoromycotina</taxon>
        <taxon>Mucoromycetes</taxon>
        <taxon>Mucorales</taxon>
        <taxon>Mucorineae</taxon>
        <taxon>Mucoraceae</taxon>
        <taxon>Mucor</taxon>
    </lineage>
</organism>
<feature type="region of interest" description="Disordered" evidence="1">
    <location>
        <begin position="130"/>
        <end position="151"/>
    </location>
</feature>
<evidence type="ECO:0000256" key="1">
    <source>
        <dbReference type="SAM" id="MobiDB-lite"/>
    </source>
</evidence>
<sequence length="577" mass="63838">MKLRSNFEYTYQPAMSKKRKADDELEGPVSKKQQCITVNSTEEPSSSSHPPLLVARLSTSSSPPQSPPPTIFDAPFVREDTGSSDDTVALECSSQDTVPLDVDPESNEGGQRRVHFNSAVTVYLFGRDDESSRVGTNKSKGASPGSTSQASNVTIRGNICLPPPQVIATTIADVLQATEAIEGAQEQGDQSPKYPVIIESSTPHQAIHMIRQQQEGTSLKSKLIKQPLAHGVIKQIPLTANTQKRINALPTHLYKIFGEITGSIKFVIEVIGFQAQSRMHSSAVQLLNLCNNTRRDELAYLSFLSGTGQRNQAVVAPLEILEALKTSHIYWSAYFKKHTAGLHTFRATLTPDSSSAPIFVTLGYHADKSKPLTPPDRPSQTKEFLVICALEVEAFRDTPGARINLNVSNDDLFVTCHIPRDAIHTMVMYGNKPIYDGLKTDKSKAMLSRELFQQAPYEKEIHCVKEESMVISLEQFLWPKLTSDAASAYRSALIRICTTLTKGWFRPFALNDFPRLAVCDKDLLPIRDAILEKHPAPERTRTDPLELLKKPSTNLGDLCIIQQLIPLGKPTTLQKIR</sequence>
<evidence type="ECO:0000259" key="2">
    <source>
        <dbReference type="Pfam" id="PF23940"/>
    </source>
</evidence>
<gene>
    <name evidence="3" type="ORF">HMPREF1544_01517</name>
</gene>
<proteinExistence type="predicted"/>
<dbReference type="VEuPathDB" id="FungiDB:HMPREF1544_01517"/>
<feature type="compositionally biased region" description="Polar residues" evidence="1">
    <location>
        <begin position="133"/>
        <end position="151"/>
    </location>
</feature>
<name>S2KGR5_MUCC1</name>
<dbReference type="AlphaFoldDB" id="S2KGR5"/>
<evidence type="ECO:0000313" key="4">
    <source>
        <dbReference type="Proteomes" id="UP000014254"/>
    </source>
</evidence>
<dbReference type="STRING" id="1220926.S2KGR5"/>
<feature type="region of interest" description="Disordered" evidence="1">
    <location>
        <begin position="1"/>
        <end position="72"/>
    </location>
</feature>
<feature type="compositionally biased region" description="Polar residues" evidence="1">
    <location>
        <begin position="31"/>
        <end position="43"/>
    </location>
</feature>
<accession>S2KGR5</accession>
<feature type="domain" description="DUF7275" evidence="2">
    <location>
        <begin position="320"/>
        <end position="523"/>
    </location>
</feature>
<dbReference type="Proteomes" id="UP000014254">
    <property type="component" value="Unassembled WGS sequence"/>
</dbReference>
<dbReference type="InParanoid" id="S2KGR5"/>
<dbReference type="Pfam" id="PF23940">
    <property type="entry name" value="DUF7275"/>
    <property type="match status" value="1"/>
</dbReference>